<comment type="caution">
    <text evidence="2">The sequence shown here is derived from an EMBL/GenBank/DDBJ whole genome shotgun (WGS) entry which is preliminary data.</text>
</comment>
<evidence type="ECO:0000256" key="1">
    <source>
        <dbReference type="SAM" id="MobiDB-lite"/>
    </source>
</evidence>
<feature type="region of interest" description="Disordered" evidence="1">
    <location>
        <begin position="328"/>
        <end position="354"/>
    </location>
</feature>
<name>A0A086QUT7_TOXGO</name>
<dbReference type="VEuPathDB" id="ToxoDB:TGMAS_214240B"/>
<accession>A0A086QUT7</accession>
<dbReference type="Proteomes" id="UP000028821">
    <property type="component" value="Unassembled WGS sequence"/>
</dbReference>
<gene>
    <name evidence="2" type="ORF">TGMAS_214240B</name>
</gene>
<dbReference type="AlphaFoldDB" id="A0A086QUT7"/>
<protein>
    <submittedName>
        <fullName evidence="2">Bromodomain-containing protein</fullName>
    </submittedName>
</protein>
<feature type="region of interest" description="Disordered" evidence="1">
    <location>
        <begin position="1"/>
        <end position="26"/>
    </location>
</feature>
<sequence>MSSDFRGNACPDPSVSTAGHARRKKVALRGDRVVHGTSSNKLMMKAADAAAAATDAPAAAAAAASGLSAVEGVAPGGAGACAAGPAGPGAPAAAGGGGGGFTSSDQVRFTGELSASDRGLIEALKRCVVAKHPSLLSLDNRSLVAKVNSKTKLPVLWLRTDPMQVWIGRIRRCQSGSMWEQQLFNDVSISSQLEAASALGRLRPGEDVLGTLSDSGTRVGAGSASPEDSAHAAFLAAGDCLARDAVHALGRALAFHRWHPLLRSRVVYALCFLHNRVRSEQLSVWTSLVSYMHTFHYDNLGDDDRVQHAAARASLLGSEASVLHRSVSPLASPSGDESRVCGDASGVHATASGPATQESGGGFFRIAEVAASTPEMRFLRHFYAAVSLLRDPEGL</sequence>
<organism evidence="2 3">
    <name type="scientific">Toxoplasma gondii MAS</name>
    <dbReference type="NCBI Taxonomy" id="943118"/>
    <lineage>
        <taxon>Eukaryota</taxon>
        <taxon>Sar</taxon>
        <taxon>Alveolata</taxon>
        <taxon>Apicomplexa</taxon>
        <taxon>Conoidasida</taxon>
        <taxon>Coccidia</taxon>
        <taxon>Eucoccidiorida</taxon>
        <taxon>Eimeriorina</taxon>
        <taxon>Sarcocystidae</taxon>
        <taxon>Toxoplasma</taxon>
    </lineage>
</organism>
<evidence type="ECO:0000313" key="3">
    <source>
        <dbReference type="Proteomes" id="UP000028821"/>
    </source>
</evidence>
<evidence type="ECO:0000313" key="2">
    <source>
        <dbReference type="EMBL" id="KFH16369.1"/>
    </source>
</evidence>
<reference evidence="2 3" key="1">
    <citation type="submission" date="2014-04" db="EMBL/GenBank/DDBJ databases">
        <authorList>
            <person name="Sibley D."/>
            <person name="Venepally P."/>
            <person name="Karamycheva S."/>
            <person name="Hadjithomas M."/>
            <person name="Khan A."/>
            <person name="Brunk B."/>
            <person name="Roos D."/>
            <person name="Caler E."/>
            <person name="Lorenzi H."/>
        </authorList>
    </citation>
    <scope>NUCLEOTIDE SEQUENCE [LARGE SCALE GENOMIC DNA]</scope>
    <source>
        <strain evidence="2 3">MAS</strain>
    </source>
</reference>
<dbReference type="EMBL" id="AEXC02000603">
    <property type="protein sequence ID" value="KFH16369.1"/>
    <property type="molecule type" value="Genomic_DNA"/>
</dbReference>
<proteinExistence type="predicted"/>